<keyword evidence="1" id="KW-0812">Transmembrane</keyword>
<proteinExistence type="predicted"/>
<evidence type="ECO:0000313" key="3">
    <source>
        <dbReference type="Proteomes" id="UP000324358"/>
    </source>
</evidence>
<evidence type="ECO:0000313" key="2">
    <source>
        <dbReference type="EMBL" id="TYB70844.1"/>
    </source>
</evidence>
<gene>
    <name evidence="2" type="ORF">ES675_15155</name>
</gene>
<feature type="transmembrane region" description="Helical" evidence="1">
    <location>
        <begin position="64"/>
        <end position="82"/>
    </location>
</feature>
<reference evidence="2 3" key="1">
    <citation type="submission" date="2019-08" db="EMBL/GenBank/DDBJ databases">
        <title>Genomes of Antarctic Bizionia species.</title>
        <authorList>
            <person name="Bowman J.P."/>
        </authorList>
    </citation>
    <scope>NUCLEOTIDE SEQUENCE [LARGE SCALE GENOMIC DNA]</scope>
    <source>
        <strain evidence="2 3">APA-1</strain>
    </source>
</reference>
<feature type="transmembrane region" description="Helical" evidence="1">
    <location>
        <begin position="6"/>
        <end position="28"/>
    </location>
</feature>
<dbReference type="Pfam" id="PF13630">
    <property type="entry name" value="SdpI"/>
    <property type="match status" value="1"/>
</dbReference>
<dbReference type="Proteomes" id="UP000324358">
    <property type="component" value="Unassembled WGS sequence"/>
</dbReference>
<organism evidence="2 3">
    <name type="scientific">Bizionia algoritergicola</name>
    <dbReference type="NCBI Taxonomy" id="291187"/>
    <lineage>
        <taxon>Bacteria</taxon>
        <taxon>Pseudomonadati</taxon>
        <taxon>Bacteroidota</taxon>
        <taxon>Flavobacteriia</taxon>
        <taxon>Flavobacteriales</taxon>
        <taxon>Flavobacteriaceae</taxon>
        <taxon>Bizionia</taxon>
    </lineage>
</organism>
<keyword evidence="1" id="KW-1133">Transmembrane helix</keyword>
<keyword evidence="3" id="KW-1185">Reference proteome</keyword>
<accession>A0A5D0QRP2</accession>
<comment type="caution">
    <text evidence="2">The sequence shown here is derived from an EMBL/GenBank/DDBJ whole genome shotgun (WGS) entry which is preliminary data.</text>
</comment>
<dbReference type="AlphaFoldDB" id="A0A5D0QRP2"/>
<dbReference type="EMBL" id="VSKL01000007">
    <property type="protein sequence ID" value="TYB70844.1"/>
    <property type="molecule type" value="Genomic_DNA"/>
</dbReference>
<name>A0A5D0QRP2_9FLAO</name>
<dbReference type="OrthoDB" id="3173919at2"/>
<evidence type="ECO:0000256" key="1">
    <source>
        <dbReference type="SAM" id="Phobius"/>
    </source>
</evidence>
<dbReference type="InterPro" id="IPR025962">
    <property type="entry name" value="SdpI/YhfL"/>
</dbReference>
<protein>
    <submittedName>
        <fullName evidence="2">SdpI family protein</fullName>
    </submittedName>
</protein>
<feature type="transmembrane region" description="Helical" evidence="1">
    <location>
        <begin position="88"/>
        <end position="107"/>
    </location>
</feature>
<sequence>MDLPTSNPLFIIPVSTGLIFLIVGFIMMKFPPKKINGLYGYRTSSSMKNQARWDFAQHYSAQEMMKLGVILALTGLLGFIIHANEKTATLIGISFMIALVVVLFIRVESAIKNKFNSEEG</sequence>
<dbReference type="RefSeq" id="WP_066252731.1">
    <property type="nucleotide sequence ID" value="NZ_VSKL01000007.1"/>
</dbReference>
<keyword evidence="1" id="KW-0472">Membrane</keyword>